<evidence type="ECO:0000313" key="1">
    <source>
        <dbReference type="EMBL" id="DAF43796.1"/>
    </source>
</evidence>
<protein>
    <submittedName>
        <fullName evidence="1">Uncharacterized protein</fullName>
    </submittedName>
</protein>
<organism evidence="1">
    <name type="scientific">Myoviridae sp. ctNQV2</name>
    <dbReference type="NCBI Taxonomy" id="2827683"/>
    <lineage>
        <taxon>Viruses</taxon>
        <taxon>Duplodnaviria</taxon>
        <taxon>Heunggongvirae</taxon>
        <taxon>Uroviricota</taxon>
        <taxon>Caudoviricetes</taxon>
    </lineage>
</organism>
<proteinExistence type="predicted"/>
<reference evidence="1" key="1">
    <citation type="journal article" date="2021" name="Proc. Natl. Acad. Sci. U.S.A.">
        <title>A Catalog of Tens of Thousands of Viruses from Human Metagenomes Reveals Hidden Associations with Chronic Diseases.</title>
        <authorList>
            <person name="Tisza M.J."/>
            <person name="Buck C.B."/>
        </authorList>
    </citation>
    <scope>NUCLEOTIDE SEQUENCE</scope>
    <source>
        <strain evidence="1">CtNQV2</strain>
    </source>
</reference>
<name>A0A8S5RYF3_9CAUD</name>
<sequence length="75" mass="8778">MKRPIDKAFENLTMKQIAQMVEEFNNETISSDALIRKVTAEVFEVEINKTSIMQMQLVVIHCAIYMSRFILRLDI</sequence>
<dbReference type="EMBL" id="BK032510">
    <property type="protein sequence ID" value="DAF43796.1"/>
    <property type="molecule type" value="Genomic_DNA"/>
</dbReference>
<accession>A0A8S5RYF3</accession>